<proteinExistence type="predicted"/>
<accession>A0A2H3KGA5</accession>
<keyword evidence="3" id="KW-1185">Reference proteome</keyword>
<gene>
    <name evidence="2" type="ORF">A9Q02_05750</name>
</gene>
<keyword evidence="1" id="KW-1133">Transmembrane helix</keyword>
<sequence length="318" mass="33208">MVWLRRSLSSSLILTVVVIAIFAIFFSGFGIAASRVQGTVSTADAIGSSFTYRGQLQSADGPVSTTCDFQFELWDAESDGAQIGATQSINSVAVQEGLFAVTLNGGGEFGPNAFSGAARWLEISVRCPQDALFTILAPRQALTASPYAITSASANGLRGHPVGDAQPAEGQVLGWDGTQWLPQTLPTDIATTALLEGSITTARPGELWVGPLVTVTTTVSQRITMSASVSVATLSDTATLLLLLCYLPEGSSQGAAAQFIQEVEVSPSQSLLPAATTITPGPGTWLVGICLQNTDNTGAQQLELRNNGFVHGWVMVTN</sequence>
<organism evidence="2 3">
    <name type="scientific">Candidatus Chloroploca asiatica</name>
    <dbReference type="NCBI Taxonomy" id="1506545"/>
    <lineage>
        <taxon>Bacteria</taxon>
        <taxon>Bacillati</taxon>
        <taxon>Chloroflexota</taxon>
        <taxon>Chloroflexia</taxon>
        <taxon>Chloroflexales</taxon>
        <taxon>Chloroflexineae</taxon>
        <taxon>Oscillochloridaceae</taxon>
        <taxon>Candidatus Chloroploca</taxon>
    </lineage>
</organism>
<keyword evidence="1" id="KW-0472">Membrane</keyword>
<reference evidence="2 3" key="1">
    <citation type="submission" date="2016-05" db="EMBL/GenBank/DDBJ databases">
        <authorList>
            <person name="Lavstsen T."/>
            <person name="Jespersen J.S."/>
        </authorList>
    </citation>
    <scope>NUCLEOTIDE SEQUENCE [LARGE SCALE GENOMIC DNA]</scope>
    <source>
        <strain evidence="2 3">B7-9</strain>
    </source>
</reference>
<evidence type="ECO:0000256" key="1">
    <source>
        <dbReference type="SAM" id="Phobius"/>
    </source>
</evidence>
<evidence type="ECO:0000313" key="3">
    <source>
        <dbReference type="Proteomes" id="UP000220922"/>
    </source>
</evidence>
<evidence type="ECO:0000313" key="2">
    <source>
        <dbReference type="EMBL" id="PDV96729.1"/>
    </source>
</evidence>
<comment type="caution">
    <text evidence="2">The sequence shown here is derived from an EMBL/GenBank/DDBJ whole genome shotgun (WGS) entry which is preliminary data.</text>
</comment>
<dbReference type="EMBL" id="LYXE01000182">
    <property type="protein sequence ID" value="PDV96729.1"/>
    <property type="molecule type" value="Genomic_DNA"/>
</dbReference>
<protein>
    <submittedName>
        <fullName evidence="2">Uncharacterized protein</fullName>
    </submittedName>
</protein>
<name>A0A2H3KGA5_9CHLR</name>
<keyword evidence="1" id="KW-0812">Transmembrane</keyword>
<dbReference type="Proteomes" id="UP000220922">
    <property type="component" value="Unassembled WGS sequence"/>
</dbReference>
<feature type="transmembrane region" description="Helical" evidence="1">
    <location>
        <begin position="12"/>
        <end position="33"/>
    </location>
</feature>
<dbReference type="AlphaFoldDB" id="A0A2H3KGA5"/>